<keyword evidence="2" id="KW-0444">Lipid biosynthesis</keyword>
<evidence type="ECO:0000256" key="5">
    <source>
        <dbReference type="ARBA" id="ARBA00022946"/>
    </source>
</evidence>
<sequence>MEKYKTYNQSYLITDDYYLKEFGNLFDIGKLIRHTLYVSGEHDKYLQREINVKLIKQDQTWVITQYYIKQHQLPKLNDQIWVRTRVIDANRFFITRYFDVYTEQDLLYEVYTQYTVIDLNSRKMVRMNVDPLEHNQLIDTEFTAAFNRFVKPDSFDYYLTTEKVIHENDIDYNNHVNNLVYLNWAFSSLPEDLVKNYSIDTIEVKYGKELRRDNQVMIESFGSKQDDNHIETYQIIKDKDNGKDACYVRIQWQQEEKKL</sequence>
<gene>
    <name evidence="10" type="ORF">NRE15_13280</name>
</gene>
<evidence type="ECO:0000256" key="2">
    <source>
        <dbReference type="ARBA" id="ARBA00022516"/>
    </source>
</evidence>
<evidence type="ECO:0000313" key="10">
    <source>
        <dbReference type="EMBL" id="UUX35526.1"/>
    </source>
</evidence>
<evidence type="ECO:0000259" key="8">
    <source>
        <dbReference type="Pfam" id="PF01643"/>
    </source>
</evidence>
<evidence type="ECO:0000256" key="3">
    <source>
        <dbReference type="ARBA" id="ARBA00022801"/>
    </source>
</evidence>
<dbReference type="PANTHER" id="PTHR31727:SF6">
    <property type="entry name" value="OLEOYL-ACYL CARRIER PROTEIN THIOESTERASE 1, CHLOROPLASTIC"/>
    <property type="match status" value="1"/>
</dbReference>
<dbReference type="InterPro" id="IPR045023">
    <property type="entry name" value="FATA/B"/>
</dbReference>
<dbReference type="EMBL" id="CP102453">
    <property type="protein sequence ID" value="UUX35526.1"/>
    <property type="molecule type" value="Genomic_DNA"/>
</dbReference>
<feature type="domain" description="Acyl-ACP thioesterase-like C-terminal" evidence="9">
    <location>
        <begin position="168"/>
        <end position="254"/>
    </location>
</feature>
<dbReference type="Pfam" id="PF01643">
    <property type="entry name" value="Acyl-ACP_TE"/>
    <property type="match status" value="1"/>
</dbReference>
<comment type="similarity">
    <text evidence="1">Belongs to the acyl-ACP thioesterase family.</text>
</comment>
<dbReference type="InterPro" id="IPR002864">
    <property type="entry name" value="Acyl-ACP_thioesterase_NHD"/>
</dbReference>
<evidence type="ECO:0000256" key="7">
    <source>
        <dbReference type="ARBA" id="ARBA00023160"/>
    </source>
</evidence>
<dbReference type="PANTHER" id="PTHR31727">
    <property type="entry name" value="OLEOYL-ACYL CARRIER PROTEIN THIOESTERASE 1, CHLOROPLASTIC"/>
    <property type="match status" value="1"/>
</dbReference>
<dbReference type="Proteomes" id="UP001315967">
    <property type="component" value="Chromosome"/>
</dbReference>
<evidence type="ECO:0000259" key="9">
    <source>
        <dbReference type="Pfam" id="PF20791"/>
    </source>
</evidence>
<proteinExistence type="inferred from homology"/>
<dbReference type="Gene3D" id="3.10.129.10">
    <property type="entry name" value="Hotdog Thioesterase"/>
    <property type="match status" value="1"/>
</dbReference>
<protein>
    <submittedName>
        <fullName evidence="10">Thioesterase</fullName>
    </submittedName>
</protein>
<organism evidence="10 11">
    <name type="scientific">Fundicoccus culcitae</name>
    <dbReference type="NCBI Taxonomy" id="2969821"/>
    <lineage>
        <taxon>Bacteria</taxon>
        <taxon>Bacillati</taxon>
        <taxon>Bacillota</taxon>
        <taxon>Bacilli</taxon>
        <taxon>Lactobacillales</taxon>
        <taxon>Aerococcaceae</taxon>
        <taxon>Fundicoccus</taxon>
    </lineage>
</organism>
<evidence type="ECO:0000256" key="1">
    <source>
        <dbReference type="ARBA" id="ARBA00006500"/>
    </source>
</evidence>
<evidence type="ECO:0000256" key="6">
    <source>
        <dbReference type="ARBA" id="ARBA00023098"/>
    </source>
</evidence>
<keyword evidence="6" id="KW-0443">Lipid metabolism</keyword>
<keyword evidence="4" id="KW-0276">Fatty acid metabolism</keyword>
<keyword evidence="3" id="KW-0378">Hydrolase</keyword>
<name>A0ABY5P9U3_9LACT</name>
<dbReference type="SUPFAM" id="SSF54637">
    <property type="entry name" value="Thioesterase/thiol ester dehydrase-isomerase"/>
    <property type="match status" value="2"/>
</dbReference>
<dbReference type="InterPro" id="IPR029069">
    <property type="entry name" value="HotDog_dom_sf"/>
</dbReference>
<keyword evidence="11" id="KW-1185">Reference proteome</keyword>
<dbReference type="InterPro" id="IPR049427">
    <property type="entry name" value="Acyl-ACP_TE_C"/>
</dbReference>
<dbReference type="Pfam" id="PF20791">
    <property type="entry name" value="Acyl-ACP_TE_C"/>
    <property type="match status" value="1"/>
</dbReference>
<reference evidence="10 11" key="1">
    <citation type="submission" date="2022-08" db="EMBL/GenBank/DDBJ databases">
        <title>Aerococcaceae sp. nov isolated from spoiled eye mask.</title>
        <authorList>
            <person name="Zhou G."/>
            <person name="Xie X.-B."/>
            <person name="Shi Q.-S."/>
            <person name="Wang Y.-S."/>
            <person name="Wen X."/>
            <person name="Peng H."/>
            <person name="Yang X.-J."/>
            <person name="Tao H.-B."/>
            <person name="Huang X.-M."/>
        </authorList>
    </citation>
    <scope>NUCLEOTIDE SEQUENCE [LARGE SCALE GENOMIC DNA]</scope>
    <source>
        <strain evidence="11">DM20194951</strain>
    </source>
</reference>
<dbReference type="RefSeq" id="WP_313795003.1">
    <property type="nucleotide sequence ID" value="NZ_CP102453.1"/>
</dbReference>
<feature type="domain" description="Acyl-ACP thioesterase N-terminal hotdog" evidence="8">
    <location>
        <begin position="6"/>
        <end position="130"/>
    </location>
</feature>
<evidence type="ECO:0000313" key="11">
    <source>
        <dbReference type="Proteomes" id="UP001315967"/>
    </source>
</evidence>
<keyword evidence="5" id="KW-0809">Transit peptide</keyword>
<keyword evidence="7" id="KW-0275">Fatty acid biosynthesis</keyword>
<accession>A0ABY5P9U3</accession>
<evidence type="ECO:0000256" key="4">
    <source>
        <dbReference type="ARBA" id="ARBA00022832"/>
    </source>
</evidence>